<dbReference type="Pfam" id="PF00496">
    <property type="entry name" value="SBP_bac_5"/>
    <property type="match status" value="1"/>
</dbReference>
<accession>A0A3D9RR45</accession>
<comment type="subcellular location">
    <subcellularLocation>
        <location evidence="1">Cell envelope</location>
    </subcellularLocation>
</comment>
<gene>
    <name evidence="7" type="ORF">BX611_2854</name>
</gene>
<dbReference type="PANTHER" id="PTHR30290:SF10">
    <property type="entry name" value="PERIPLASMIC OLIGOPEPTIDE-BINDING PROTEIN-RELATED"/>
    <property type="match status" value="1"/>
</dbReference>
<dbReference type="InterPro" id="IPR039424">
    <property type="entry name" value="SBP_5"/>
</dbReference>
<feature type="chain" id="PRO_5017666857" evidence="5">
    <location>
        <begin position="25"/>
        <end position="534"/>
    </location>
</feature>
<keyword evidence="4 5" id="KW-0732">Signal</keyword>
<dbReference type="Gene3D" id="3.90.76.10">
    <property type="entry name" value="Dipeptide-binding Protein, Domain 1"/>
    <property type="match status" value="1"/>
</dbReference>
<organism evidence="7 8">
    <name type="scientific">Lutibacter oceani</name>
    <dbReference type="NCBI Taxonomy" id="1853311"/>
    <lineage>
        <taxon>Bacteria</taxon>
        <taxon>Pseudomonadati</taxon>
        <taxon>Bacteroidota</taxon>
        <taxon>Flavobacteriia</taxon>
        <taxon>Flavobacteriales</taxon>
        <taxon>Flavobacteriaceae</taxon>
        <taxon>Lutibacter</taxon>
    </lineage>
</organism>
<dbReference type="PANTHER" id="PTHR30290">
    <property type="entry name" value="PERIPLASMIC BINDING COMPONENT OF ABC TRANSPORTER"/>
    <property type="match status" value="1"/>
</dbReference>
<keyword evidence="8" id="KW-1185">Reference proteome</keyword>
<evidence type="ECO:0000256" key="3">
    <source>
        <dbReference type="ARBA" id="ARBA00022448"/>
    </source>
</evidence>
<evidence type="ECO:0000259" key="6">
    <source>
        <dbReference type="Pfam" id="PF00496"/>
    </source>
</evidence>
<dbReference type="GO" id="GO:0030288">
    <property type="term" value="C:outer membrane-bounded periplasmic space"/>
    <property type="evidence" value="ECO:0007669"/>
    <property type="project" value="UniProtKB-ARBA"/>
</dbReference>
<dbReference type="AlphaFoldDB" id="A0A3D9RR45"/>
<dbReference type="CDD" id="cd00995">
    <property type="entry name" value="PBP2_NikA_DppA_OppA_like"/>
    <property type="match status" value="1"/>
</dbReference>
<reference evidence="7 8" key="1">
    <citation type="submission" date="2018-08" db="EMBL/GenBank/DDBJ databases">
        <title>Genomic Encyclopedia of Type Strains, Phase III (KMG-III): the genomes of soil and plant-associated and newly described type strains.</title>
        <authorList>
            <person name="Whitman W."/>
        </authorList>
    </citation>
    <scope>NUCLEOTIDE SEQUENCE [LARGE SCALE GENOMIC DNA]</scope>
    <source>
        <strain evidence="7 8">325-5</strain>
    </source>
</reference>
<dbReference type="PROSITE" id="PS51257">
    <property type="entry name" value="PROKAR_LIPOPROTEIN"/>
    <property type="match status" value="1"/>
</dbReference>
<feature type="domain" description="Solute-binding protein family 5" evidence="6">
    <location>
        <begin position="73"/>
        <end position="450"/>
    </location>
</feature>
<dbReference type="GO" id="GO:0015833">
    <property type="term" value="P:peptide transport"/>
    <property type="evidence" value="ECO:0007669"/>
    <property type="project" value="TreeGrafter"/>
</dbReference>
<dbReference type="Gene3D" id="3.10.105.10">
    <property type="entry name" value="Dipeptide-binding Protein, Domain 3"/>
    <property type="match status" value="1"/>
</dbReference>
<dbReference type="EMBL" id="QTTQ01000012">
    <property type="protein sequence ID" value="REE79954.1"/>
    <property type="molecule type" value="Genomic_DNA"/>
</dbReference>
<dbReference type="GO" id="GO:1904680">
    <property type="term" value="F:peptide transmembrane transporter activity"/>
    <property type="evidence" value="ECO:0007669"/>
    <property type="project" value="TreeGrafter"/>
</dbReference>
<evidence type="ECO:0000256" key="2">
    <source>
        <dbReference type="ARBA" id="ARBA00005695"/>
    </source>
</evidence>
<evidence type="ECO:0000313" key="8">
    <source>
        <dbReference type="Proteomes" id="UP000256429"/>
    </source>
</evidence>
<dbReference type="SUPFAM" id="SSF53850">
    <property type="entry name" value="Periplasmic binding protein-like II"/>
    <property type="match status" value="1"/>
</dbReference>
<proteinExistence type="inferred from homology"/>
<evidence type="ECO:0000256" key="1">
    <source>
        <dbReference type="ARBA" id="ARBA00004196"/>
    </source>
</evidence>
<sequence>MGLKSSICLLAVSWLLLVSCTDEAIKKRDLQVFRYNEHANITTLDPAFAKDLRTIWVTNQLFNGLVQLDEKLEVHPDIAKSWTISNKGKTYEFILKKGIKFHKHILFGKDSTRTVTANDFEYSFNRLVDPEVTSPGKWVLEFVEKFEAKNDSTFVINLKQPFPPFLSLMSMKYCSVIPKEAVEYFGDKFRANPIGTGPFQFKLWVENTKLVFRKNHSYYEKDENGQNLPYLEAVAITFLPDKQSEFLQFVQGNIDFMSSIDASFKDDLLTTDGKLKEHYQDKINMISSPYLNTEYLGIYLDAAEKEVHAIKIRKALNYGFNREKMILYLRNGIGTPAVNGFIPKGLPSFNEMKGYTYQPEKAKQLVQEYIEETGNLNPSVTISTNSQYLDLCEYIQREVEKTGLNVNIDVMPPSTLRQTKVQGKLSIFRGSWVADYPDAENYLFIFHSKNFSPNGPNYTHYSSKEFDSLYEHSITITNNKERHKLYQKMDSLVMESAAVIPLYYDEVVRFTQKNVKGLGINPVNLLDLKKVKKE</sequence>
<dbReference type="GO" id="GO:0043190">
    <property type="term" value="C:ATP-binding cassette (ABC) transporter complex"/>
    <property type="evidence" value="ECO:0007669"/>
    <property type="project" value="InterPro"/>
</dbReference>
<dbReference type="OrthoDB" id="9772924at2"/>
<dbReference type="InterPro" id="IPR000914">
    <property type="entry name" value="SBP_5_dom"/>
</dbReference>
<dbReference type="RefSeq" id="WP_115882479.1">
    <property type="nucleotide sequence ID" value="NZ_QTTQ01000012.1"/>
</dbReference>
<keyword evidence="3" id="KW-0813">Transport</keyword>
<comment type="caution">
    <text evidence="7">The sequence shown here is derived from an EMBL/GenBank/DDBJ whole genome shotgun (WGS) entry which is preliminary data.</text>
</comment>
<protein>
    <submittedName>
        <fullName evidence="7">Peptide/nickel transport system substrate-binding protein</fullName>
    </submittedName>
</protein>
<evidence type="ECO:0000256" key="4">
    <source>
        <dbReference type="ARBA" id="ARBA00022729"/>
    </source>
</evidence>
<name>A0A3D9RR45_9FLAO</name>
<dbReference type="Gene3D" id="3.40.190.10">
    <property type="entry name" value="Periplasmic binding protein-like II"/>
    <property type="match status" value="1"/>
</dbReference>
<dbReference type="Proteomes" id="UP000256429">
    <property type="component" value="Unassembled WGS sequence"/>
</dbReference>
<dbReference type="PIRSF" id="PIRSF002741">
    <property type="entry name" value="MppA"/>
    <property type="match status" value="1"/>
</dbReference>
<feature type="signal peptide" evidence="5">
    <location>
        <begin position="1"/>
        <end position="24"/>
    </location>
</feature>
<evidence type="ECO:0000256" key="5">
    <source>
        <dbReference type="SAM" id="SignalP"/>
    </source>
</evidence>
<dbReference type="InterPro" id="IPR030678">
    <property type="entry name" value="Peptide/Ni-bd"/>
</dbReference>
<comment type="similarity">
    <text evidence="2">Belongs to the bacterial solute-binding protein 5 family.</text>
</comment>
<evidence type="ECO:0000313" key="7">
    <source>
        <dbReference type="EMBL" id="REE79954.1"/>
    </source>
</evidence>